<keyword evidence="2" id="KW-1185">Reference proteome</keyword>
<accession>A0A7J7K9D7</accession>
<name>A0A7J7K9D7_BUGNE</name>
<sequence length="124" mass="13995">MLRTKEGLLKPDLLASIEECAFIIDIAICSDGVDPDKVYMNKIAKYEPVADTLVDTYSDIKLSAFVVNWRGSIAKRTLKDFEPLVTSKGFLTVSVRTLQYGNYIWDMWNRSTVVSFAEAEVYNG</sequence>
<gene>
    <name evidence="1" type="ORF">EB796_006454</name>
</gene>
<evidence type="ECO:0000313" key="2">
    <source>
        <dbReference type="Proteomes" id="UP000593567"/>
    </source>
</evidence>
<protein>
    <submittedName>
        <fullName evidence="1">Uncharacterized protein</fullName>
    </submittedName>
</protein>
<reference evidence="1" key="1">
    <citation type="submission" date="2020-06" db="EMBL/GenBank/DDBJ databases">
        <title>Draft genome of Bugula neritina, a colonial animal packing powerful symbionts and potential medicines.</title>
        <authorList>
            <person name="Rayko M."/>
        </authorList>
    </citation>
    <scope>NUCLEOTIDE SEQUENCE [LARGE SCALE GENOMIC DNA]</scope>
    <source>
        <strain evidence="1">Kwan_BN1</strain>
    </source>
</reference>
<dbReference type="OrthoDB" id="8195432at2759"/>
<dbReference type="AlphaFoldDB" id="A0A7J7K9D7"/>
<proteinExistence type="predicted"/>
<dbReference type="EMBL" id="VXIV02000909">
    <property type="protein sequence ID" value="KAF6035250.1"/>
    <property type="molecule type" value="Genomic_DNA"/>
</dbReference>
<dbReference type="Proteomes" id="UP000593567">
    <property type="component" value="Unassembled WGS sequence"/>
</dbReference>
<organism evidence="1 2">
    <name type="scientific">Bugula neritina</name>
    <name type="common">Brown bryozoan</name>
    <name type="synonym">Sertularia neritina</name>
    <dbReference type="NCBI Taxonomy" id="10212"/>
    <lineage>
        <taxon>Eukaryota</taxon>
        <taxon>Metazoa</taxon>
        <taxon>Spiralia</taxon>
        <taxon>Lophotrochozoa</taxon>
        <taxon>Bryozoa</taxon>
        <taxon>Gymnolaemata</taxon>
        <taxon>Cheilostomatida</taxon>
        <taxon>Flustrina</taxon>
        <taxon>Buguloidea</taxon>
        <taxon>Bugulidae</taxon>
        <taxon>Bugula</taxon>
    </lineage>
</organism>
<comment type="caution">
    <text evidence="1">The sequence shown here is derived from an EMBL/GenBank/DDBJ whole genome shotgun (WGS) entry which is preliminary data.</text>
</comment>
<evidence type="ECO:0000313" key="1">
    <source>
        <dbReference type="EMBL" id="KAF6035250.1"/>
    </source>
</evidence>